<reference evidence="2" key="1">
    <citation type="submission" date="2021-06" db="EMBL/GenBank/DDBJ databases">
        <title>Parelaphostrongylus tenuis whole genome reference sequence.</title>
        <authorList>
            <person name="Garwood T.J."/>
            <person name="Larsen P.A."/>
            <person name="Fountain-Jones N.M."/>
            <person name="Garbe J.R."/>
            <person name="Macchietto M.G."/>
            <person name="Kania S.A."/>
            <person name="Gerhold R.W."/>
            <person name="Richards J.E."/>
            <person name="Wolf T.M."/>
        </authorList>
    </citation>
    <scope>NUCLEOTIDE SEQUENCE</scope>
    <source>
        <strain evidence="2">MNPRO001-30</strain>
        <tissue evidence="2">Meninges</tissue>
    </source>
</reference>
<keyword evidence="3" id="KW-1185">Reference proteome</keyword>
<feature type="region of interest" description="Disordered" evidence="1">
    <location>
        <begin position="208"/>
        <end position="261"/>
    </location>
</feature>
<accession>A0AAD5QJN2</accession>
<evidence type="ECO:0000313" key="3">
    <source>
        <dbReference type="Proteomes" id="UP001196413"/>
    </source>
</evidence>
<gene>
    <name evidence="2" type="ORF">KIN20_008185</name>
</gene>
<dbReference type="EMBL" id="JAHQIW010001285">
    <property type="protein sequence ID" value="KAJ1351999.1"/>
    <property type="molecule type" value="Genomic_DNA"/>
</dbReference>
<evidence type="ECO:0000256" key="1">
    <source>
        <dbReference type="SAM" id="MobiDB-lite"/>
    </source>
</evidence>
<organism evidence="2 3">
    <name type="scientific">Parelaphostrongylus tenuis</name>
    <name type="common">Meningeal worm</name>
    <dbReference type="NCBI Taxonomy" id="148309"/>
    <lineage>
        <taxon>Eukaryota</taxon>
        <taxon>Metazoa</taxon>
        <taxon>Ecdysozoa</taxon>
        <taxon>Nematoda</taxon>
        <taxon>Chromadorea</taxon>
        <taxon>Rhabditida</taxon>
        <taxon>Rhabditina</taxon>
        <taxon>Rhabditomorpha</taxon>
        <taxon>Strongyloidea</taxon>
        <taxon>Metastrongylidae</taxon>
        <taxon>Parelaphostrongylus</taxon>
    </lineage>
</organism>
<feature type="region of interest" description="Disordered" evidence="1">
    <location>
        <begin position="1"/>
        <end position="33"/>
    </location>
</feature>
<comment type="caution">
    <text evidence="2">The sequence shown here is derived from an EMBL/GenBank/DDBJ whole genome shotgun (WGS) entry which is preliminary data.</text>
</comment>
<sequence length="261" mass="29331">MFSSQWKPRSEVNDEEIELNKREGGKSGARKRRQSLRIRDLDLTGVITVLNGRLIEILILKQKTENHCLISENAIEKQLDKSRNKESPVIPLTNIEGGKREASQNAATSRKMVEAEMDLVAPVDSRFPNGGSSGHPEVQWWISNLCDSTSTVRPIQDNIMDVNEPPEASKAIAEGDIPAMNVKMESDSEKFEQNRPRLITYKLRRMELTPSEKRKTMTQKTLEAEEEHITDPVPPPETVSDLRDIENGAGKNGDNSDPVPH</sequence>
<dbReference type="Proteomes" id="UP001196413">
    <property type="component" value="Unassembled WGS sequence"/>
</dbReference>
<name>A0AAD5QJN2_PARTN</name>
<proteinExistence type="predicted"/>
<feature type="compositionally biased region" description="Basic and acidic residues" evidence="1">
    <location>
        <begin position="8"/>
        <end position="25"/>
    </location>
</feature>
<evidence type="ECO:0000313" key="2">
    <source>
        <dbReference type="EMBL" id="KAJ1351999.1"/>
    </source>
</evidence>
<protein>
    <submittedName>
        <fullName evidence="2">Uncharacterized protein</fullName>
    </submittedName>
</protein>
<dbReference type="AlphaFoldDB" id="A0AAD5QJN2"/>